<comment type="caution">
    <text evidence="10">The sequence shown here is derived from an EMBL/GenBank/DDBJ whole genome shotgun (WGS) entry which is preliminary data.</text>
</comment>
<keyword evidence="4" id="KW-1133">Transmembrane helix</keyword>
<dbReference type="Proteomes" id="UP001221413">
    <property type="component" value="Unassembled WGS sequence"/>
</dbReference>
<dbReference type="PANTHER" id="PTHR24269:SF16">
    <property type="entry name" value="PROTEIN SLG1"/>
    <property type="match status" value="1"/>
</dbReference>
<dbReference type="PANTHER" id="PTHR24269">
    <property type="entry name" value="KREMEN PROTEIN"/>
    <property type="match status" value="1"/>
</dbReference>
<dbReference type="EMBL" id="JAQGDS010000004">
    <property type="protein sequence ID" value="KAJ6261285.1"/>
    <property type="molecule type" value="Genomic_DNA"/>
</dbReference>
<feature type="compositionally biased region" description="Basic residues" evidence="7">
    <location>
        <begin position="448"/>
        <end position="457"/>
    </location>
</feature>
<feature type="domain" description="WSC" evidence="9">
    <location>
        <begin position="165"/>
        <end position="261"/>
    </location>
</feature>
<keyword evidence="5" id="KW-0472">Membrane</keyword>
<feature type="compositionally biased region" description="Basic and acidic residues" evidence="7">
    <location>
        <begin position="308"/>
        <end position="354"/>
    </location>
</feature>
<keyword evidence="6" id="KW-0325">Glycoprotein</keyword>
<evidence type="ECO:0000256" key="2">
    <source>
        <dbReference type="ARBA" id="ARBA00022692"/>
    </source>
</evidence>
<dbReference type="Pfam" id="PF01822">
    <property type="entry name" value="WSC"/>
    <property type="match status" value="2"/>
</dbReference>
<feature type="compositionally biased region" description="Low complexity" evidence="7">
    <location>
        <begin position="365"/>
        <end position="379"/>
    </location>
</feature>
<dbReference type="GO" id="GO:0005886">
    <property type="term" value="C:plasma membrane"/>
    <property type="evidence" value="ECO:0007669"/>
    <property type="project" value="TreeGrafter"/>
</dbReference>
<dbReference type="SMART" id="SM00321">
    <property type="entry name" value="WSC"/>
    <property type="match status" value="2"/>
</dbReference>
<feature type="chain" id="PRO_5042104796" description="WSC domain-containing protein" evidence="8">
    <location>
        <begin position="20"/>
        <end position="457"/>
    </location>
</feature>
<keyword evidence="2" id="KW-0812">Transmembrane</keyword>
<feature type="compositionally biased region" description="Low complexity" evidence="7">
    <location>
        <begin position="427"/>
        <end position="444"/>
    </location>
</feature>
<feature type="region of interest" description="Disordered" evidence="7">
    <location>
        <begin position="401"/>
        <end position="457"/>
    </location>
</feature>
<evidence type="ECO:0000256" key="1">
    <source>
        <dbReference type="ARBA" id="ARBA00004167"/>
    </source>
</evidence>
<evidence type="ECO:0000256" key="6">
    <source>
        <dbReference type="ARBA" id="ARBA00023180"/>
    </source>
</evidence>
<dbReference type="InterPro" id="IPR002889">
    <property type="entry name" value="WSC_carb-bd"/>
</dbReference>
<evidence type="ECO:0000256" key="3">
    <source>
        <dbReference type="ARBA" id="ARBA00022729"/>
    </source>
</evidence>
<feature type="region of interest" description="Disordered" evidence="7">
    <location>
        <begin position="269"/>
        <end position="389"/>
    </location>
</feature>
<dbReference type="PROSITE" id="PS51212">
    <property type="entry name" value="WSC"/>
    <property type="match status" value="2"/>
</dbReference>
<name>A0AAD6J168_DREDA</name>
<keyword evidence="3 8" id="KW-0732">Signal</keyword>
<gene>
    <name evidence="10" type="ORF">Dda_3954</name>
</gene>
<feature type="compositionally biased region" description="Basic and acidic residues" evidence="7">
    <location>
        <begin position="410"/>
        <end position="422"/>
    </location>
</feature>
<feature type="domain" description="WSC" evidence="9">
    <location>
        <begin position="51"/>
        <end position="151"/>
    </location>
</feature>
<keyword evidence="11" id="KW-1185">Reference proteome</keyword>
<evidence type="ECO:0000256" key="7">
    <source>
        <dbReference type="SAM" id="MobiDB-lite"/>
    </source>
</evidence>
<comment type="subcellular location">
    <subcellularLocation>
        <location evidence="1">Membrane</location>
        <topology evidence="1">Single-pass membrane protein</topology>
    </subcellularLocation>
</comment>
<accession>A0AAD6J168</accession>
<evidence type="ECO:0000256" key="4">
    <source>
        <dbReference type="ARBA" id="ARBA00022989"/>
    </source>
</evidence>
<organism evidence="10 11">
    <name type="scientific">Drechslerella dactyloides</name>
    <name type="common">Nematode-trapping fungus</name>
    <name type="synonym">Arthrobotrys dactyloides</name>
    <dbReference type="NCBI Taxonomy" id="74499"/>
    <lineage>
        <taxon>Eukaryota</taxon>
        <taxon>Fungi</taxon>
        <taxon>Dikarya</taxon>
        <taxon>Ascomycota</taxon>
        <taxon>Pezizomycotina</taxon>
        <taxon>Orbiliomycetes</taxon>
        <taxon>Orbiliales</taxon>
        <taxon>Orbiliaceae</taxon>
        <taxon>Drechslerella</taxon>
    </lineage>
</organism>
<dbReference type="InterPro" id="IPR051836">
    <property type="entry name" value="Kremen_rcpt"/>
</dbReference>
<feature type="compositionally biased region" description="Basic residues" evidence="7">
    <location>
        <begin position="279"/>
        <end position="292"/>
    </location>
</feature>
<evidence type="ECO:0000313" key="10">
    <source>
        <dbReference type="EMBL" id="KAJ6261285.1"/>
    </source>
</evidence>
<protein>
    <recommendedName>
        <fullName evidence="9">WSC domain-containing protein</fullName>
    </recommendedName>
</protein>
<proteinExistence type="predicted"/>
<evidence type="ECO:0000259" key="9">
    <source>
        <dbReference type="PROSITE" id="PS51212"/>
    </source>
</evidence>
<sequence>MRSTNWILIATAFAHAVLAAPQDVGYAPLSLHRRTDSNTWKLCYDPNAMRDFKSVGCYEPFANDTSKVLRLPIGVGGDPIAIAQANVTIENCFAACKAVGSRFAALQAGAKCSCGNIVEGNPTKQKCNFVCPSDGSKPCGGQTVWSVFKDTTFEDEWDAEEAANEYENIGCYNDARGTGGVMRFSFFREDRTLTLEKCLGACAKEGFPYAGVESRRWCNCGGTMRPDAPIHPNPNACNTPCDGNGGQICGGDWAMTVYYNSDLDTGSRDCSGFPSGPRKTSKNKPKKPKSGSKKPGQEPMDEDNEEDKGDREENKPAKGGKGDRDREPMDKPNKGGKGDRESMDKPGKGGKGDRESEDDTETETRLTTITEVKTATKTVEGNKGRKKTVTSVETIVRVSTCTKRLTKPTPKAEKGNDREGKKSGPRTVTKTVTITVTEESTVTEAPNKHRGKGKKND</sequence>
<evidence type="ECO:0000256" key="8">
    <source>
        <dbReference type="SAM" id="SignalP"/>
    </source>
</evidence>
<reference evidence="10" key="1">
    <citation type="submission" date="2023-01" db="EMBL/GenBank/DDBJ databases">
        <title>The chitinases involved in constricting ring structure development in the nematode-trapping fungus Drechslerella dactyloides.</title>
        <authorList>
            <person name="Wang R."/>
            <person name="Zhang L."/>
            <person name="Tang P."/>
            <person name="Li S."/>
            <person name="Liang L."/>
        </authorList>
    </citation>
    <scope>NUCLEOTIDE SEQUENCE</scope>
    <source>
        <strain evidence="10">YMF1.00031</strain>
    </source>
</reference>
<dbReference type="AlphaFoldDB" id="A0AAD6J168"/>
<evidence type="ECO:0000313" key="11">
    <source>
        <dbReference type="Proteomes" id="UP001221413"/>
    </source>
</evidence>
<feature type="signal peptide" evidence="8">
    <location>
        <begin position="1"/>
        <end position="19"/>
    </location>
</feature>
<evidence type="ECO:0000256" key="5">
    <source>
        <dbReference type="ARBA" id="ARBA00023136"/>
    </source>
</evidence>